<evidence type="ECO:0000256" key="1">
    <source>
        <dbReference type="ARBA" id="ARBA00004651"/>
    </source>
</evidence>
<keyword evidence="4 6" id="KW-1133">Transmembrane helix</keyword>
<feature type="transmembrane region" description="Helical" evidence="6">
    <location>
        <begin position="304"/>
        <end position="324"/>
    </location>
</feature>
<feature type="transmembrane region" description="Helical" evidence="6">
    <location>
        <begin position="59"/>
        <end position="79"/>
    </location>
</feature>
<gene>
    <name evidence="7" type="primary">lptG</name>
    <name evidence="7" type="ORF">ACFQ4E_13495</name>
</gene>
<proteinExistence type="predicted"/>
<dbReference type="EMBL" id="JBHTMU010000025">
    <property type="protein sequence ID" value="MFD1343438.1"/>
    <property type="molecule type" value="Genomic_DNA"/>
</dbReference>
<keyword evidence="8" id="KW-1185">Reference proteome</keyword>
<dbReference type="NCBIfam" id="TIGR04408">
    <property type="entry name" value="LptG_lptG"/>
    <property type="match status" value="1"/>
</dbReference>
<dbReference type="InterPro" id="IPR005495">
    <property type="entry name" value="LptG/LptF_permease"/>
</dbReference>
<protein>
    <submittedName>
        <fullName evidence="7">LPS export ABC transporter permease LptG</fullName>
    </submittedName>
</protein>
<evidence type="ECO:0000256" key="6">
    <source>
        <dbReference type="SAM" id="Phobius"/>
    </source>
</evidence>
<evidence type="ECO:0000313" key="8">
    <source>
        <dbReference type="Proteomes" id="UP001597135"/>
    </source>
</evidence>
<dbReference type="PANTHER" id="PTHR33529">
    <property type="entry name" value="SLR0882 PROTEIN-RELATED"/>
    <property type="match status" value="1"/>
</dbReference>
<sequence>MILHLYFARRFLLVFLGLFGVFFLFLALLDVVDLLRRFEGDLAPGALFTLTLLKAPEGLYQMLPLVMILSSIAVFLALARSSELLIARAAGRSGLVALLGPALVSLLVGAVAVAAMNPIVAGTSKRYSDLVERYRNGGTATFSIGAEGLWLRQGDDTGQTVIHASRATPDATRLFEVTFVEYGFSGGPTRRIEAEEAWLEDGAWQLSNTKSWPLGGGGNAEGAAEEAPRMELASTLTQDSIRDRFGRPSAVSIWALPAFISELEQAGFSARRYAVWLQLELARPIFLLALTLVGAGLTMRHTRLGRTGISVLTAVLLGFGLYYVRNFAQILGENGQIDPYTAAWIPPVAALMIAFGLILHREDG</sequence>
<dbReference type="Pfam" id="PF03739">
    <property type="entry name" value="LptF_LptG"/>
    <property type="match status" value="1"/>
</dbReference>
<keyword evidence="5 6" id="KW-0472">Membrane</keyword>
<dbReference type="RefSeq" id="WP_386804398.1">
    <property type="nucleotide sequence ID" value="NZ_JBHTMU010000025.1"/>
</dbReference>
<feature type="transmembrane region" description="Helical" evidence="6">
    <location>
        <begin position="273"/>
        <end position="297"/>
    </location>
</feature>
<comment type="subcellular location">
    <subcellularLocation>
        <location evidence="1">Cell membrane</location>
        <topology evidence="1">Multi-pass membrane protein</topology>
    </subcellularLocation>
</comment>
<accession>A0ABW3ZKB3</accession>
<evidence type="ECO:0000256" key="4">
    <source>
        <dbReference type="ARBA" id="ARBA00022989"/>
    </source>
</evidence>
<keyword evidence="2" id="KW-1003">Cell membrane</keyword>
<dbReference type="PANTHER" id="PTHR33529:SF2">
    <property type="entry name" value="LIPOPOLYSACCHARIDE EXPORT SYSTEM PERMEASE PROTEIN LPTG"/>
    <property type="match status" value="1"/>
</dbReference>
<evidence type="ECO:0000313" key="7">
    <source>
        <dbReference type="EMBL" id="MFD1343438.1"/>
    </source>
</evidence>
<name>A0ABW3ZKB3_9RHOB</name>
<evidence type="ECO:0000256" key="3">
    <source>
        <dbReference type="ARBA" id="ARBA00022692"/>
    </source>
</evidence>
<comment type="caution">
    <text evidence="7">The sequence shown here is derived from an EMBL/GenBank/DDBJ whole genome shotgun (WGS) entry which is preliminary data.</text>
</comment>
<keyword evidence="3 6" id="KW-0812">Transmembrane</keyword>
<feature type="transmembrane region" description="Helical" evidence="6">
    <location>
        <begin position="95"/>
        <end position="116"/>
    </location>
</feature>
<reference evidence="8" key="1">
    <citation type="journal article" date="2019" name="Int. J. Syst. Evol. Microbiol.">
        <title>The Global Catalogue of Microorganisms (GCM) 10K type strain sequencing project: providing services to taxonomists for standard genome sequencing and annotation.</title>
        <authorList>
            <consortium name="The Broad Institute Genomics Platform"/>
            <consortium name="The Broad Institute Genome Sequencing Center for Infectious Disease"/>
            <person name="Wu L."/>
            <person name="Ma J."/>
        </authorList>
    </citation>
    <scope>NUCLEOTIDE SEQUENCE [LARGE SCALE GENOMIC DNA]</scope>
    <source>
        <strain evidence="8">CCUG 62953</strain>
    </source>
</reference>
<feature type="transmembrane region" description="Helical" evidence="6">
    <location>
        <begin position="12"/>
        <end position="32"/>
    </location>
</feature>
<dbReference type="Proteomes" id="UP001597135">
    <property type="component" value="Unassembled WGS sequence"/>
</dbReference>
<dbReference type="InterPro" id="IPR030923">
    <property type="entry name" value="LptG"/>
</dbReference>
<organism evidence="7 8">
    <name type="scientific">Litorisediminicola beolgyonensis</name>
    <dbReference type="NCBI Taxonomy" id="1173614"/>
    <lineage>
        <taxon>Bacteria</taxon>
        <taxon>Pseudomonadati</taxon>
        <taxon>Pseudomonadota</taxon>
        <taxon>Alphaproteobacteria</taxon>
        <taxon>Rhodobacterales</taxon>
        <taxon>Paracoccaceae</taxon>
        <taxon>Litorisediminicola</taxon>
    </lineage>
</organism>
<evidence type="ECO:0000256" key="2">
    <source>
        <dbReference type="ARBA" id="ARBA00022475"/>
    </source>
</evidence>
<evidence type="ECO:0000256" key="5">
    <source>
        <dbReference type="ARBA" id="ARBA00023136"/>
    </source>
</evidence>
<feature type="transmembrane region" description="Helical" evidence="6">
    <location>
        <begin position="344"/>
        <end position="360"/>
    </location>
</feature>